<reference evidence="3 4" key="1">
    <citation type="submission" date="2016-09" db="EMBL/GenBank/DDBJ databases">
        <title>Extensive genetic diversity and differential bi-allelic expression allows diatom success in the polar Southern Ocean.</title>
        <authorList>
            <consortium name="DOE Joint Genome Institute"/>
            <person name="Mock T."/>
            <person name="Otillar R.P."/>
            <person name="Strauss J."/>
            <person name="Dupont C."/>
            <person name="Frickenhaus S."/>
            <person name="Maumus F."/>
            <person name="Mcmullan M."/>
            <person name="Sanges R."/>
            <person name="Schmutz J."/>
            <person name="Toseland A."/>
            <person name="Valas R."/>
            <person name="Veluchamy A."/>
            <person name="Ward B.J."/>
            <person name="Allen A."/>
            <person name="Barry K."/>
            <person name="Falciatore A."/>
            <person name="Ferrante M."/>
            <person name="Fortunato A.E."/>
            <person name="Gloeckner G."/>
            <person name="Gruber A."/>
            <person name="Hipkin R."/>
            <person name="Janech M."/>
            <person name="Kroth P."/>
            <person name="Leese F."/>
            <person name="Lindquist E."/>
            <person name="Lyon B.R."/>
            <person name="Martin J."/>
            <person name="Mayer C."/>
            <person name="Parker M."/>
            <person name="Quesneville H."/>
            <person name="Raymond J."/>
            <person name="Uhlig C."/>
            <person name="Valentin K.U."/>
            <person name="Worden A.Z."/>
            <person name="Armbrust E.V."/>
            <person name="Bowler C."/>
            <person name="Green B."/>
            <person name="Moulton V."/>
            <person name="Van Oosterhout C."/>
            <person name="Grigoriev I."/>
        </authorList>
    </citation>
    <scope>NUCLEOTIDE SEQUENCE [LARGE SCALE GENOMIC DNA]</scope>
    <source>
        <strain evidence="3 4">CCMP1102</strain>
    </source>
</reference>
<accession>A0A1E7FVZ4</accession>
<keyword evidence="2" id="KW-0812">Transmembrane</keyword>
<dbReference type="InParanoid" id="A0A1E7FVZ4"/>
<dbReference type="AlphaFoldDB" id="A0A1E7FVZ4"/>
<dbReference type="Proteomes" id="UP000095751">
    <property type="component" value="Unassembled WGS sequence"/>
</dbReference>
<dbReference type="KEGG" id="fcy:FRACYDRAFT_259010"/>
<dbReference type="EMBL" id="KV784353">
    <property type="protein sequence ID" value="OEU22295.1"/>
    <property type="molecule type" value="Genomic_DNA"/>
</dbReference>
<feature type="transmembrane region" description="Helical" evidence="2">
    <location>
        <begin position="148"/>
        <end position="168"/>
    </location>
</feature>
<proteinExistence type="predicted"/>
<dbReference type="OrthoDB" id="46446at2759"/>
<evidence type="ECO:0000256" key="1">
    <source>
        <dbReference type="SAM" id="MobiDB-lite"/>
    </source>
</evidence>
<protein>
    <submittedName>
        <fullName evidence="3">Uncharacterized protein</fullName>
    </submittedName>
</protein>
<keyword evidence="4" id="KW-1185">Reference proteome</keyword>
<feature type="compositionally biased region" description="Low complexity" evidence="1">
    <location>
        <begin position="116"/>
        <end position="126"/>
    </location>
</feature>
<evidence type="ECO:0000313" key="4">
    <source>
        <dbReference type="Proteomes" id="UP000095751"/>
    </source>
</evidence>
<sequence>MNDNHEMQEKLKERRDDSKDEKILFQRFQNVATLKLERMTKQADSVDAGQNELKMGEEEQRIISSMNGMGLKEGLLAGVASFIILRRGPRYIGRWILQRRTKRNYVLSDPNKLTRNSNNNSNNNNNPFYKASNRNEFPRPMSFLSRSIWLTFDSVLSLLIATNISIVFTDKNTIRKQIVKLPLVSGRSLTADALCDDIVEELRKVREEKNAAYERLRMREKAQETAASFYMDGIVQFCENCERRRFYERRIREERGLGKTEQVEIPIPGVPSDAPRLVVSTNGEESVVDKDGIEDPFLEQFGNDASWA</sequence>
<keyword evidence="2" id="KW-1133">Transmembrane helix</keyword>
<evidence type="ECO:0000313" key="3">
    <source>
        <dbReference type="EMBL" id="OEU22295.1"/>
    </source>
</evidence>
<organism evidence="3 4">
    <name type="scientific">Fragilariopsis cylindrus CCMP1102</name>
    <dbReference type="NCBI Taxonomy" id="635003"/>
    <lineage>
        <taxon>Eukaryota</taxon>
        <taxon>Sar</taxon>
        <taxon>Stramenopiles</taxon>
        <taxon>Ochrophyta</taxon>
        <taxon>Bacillariophyta</taxon>
        <taxon>Bacillariophyceae</taxon>
        <taxon>Bacillariophycidae</taxon>
        <taxon>Bacillariales</taxon>
        <taxon>Bacillariaceae</taxon>
        <taxon>Fragilariopsis</taxon>
    </lineage>
</organism>
<name>A0A1E7FVZ4_9STRA</name>
<gene>
    <name evidence="3" type="ORF">FRACYDRAFT_259010</name>
</gene>
<keyword evidence="2" id="KW-0472">Membrane</keyword>
<feature type="region of interest" description="Disordered" evidence="1">
    <location>
        <begin position="109"/>
        <end position="132"/>
    </location>
</feature>
<evidence type="ECO:0000256" key="2">
    <source>
        <dbReference type="SAM" id="Phobius"/>
    </source>
</evidence>